<comment type="caution">
    <text evidence="11">The sequence shown here is derived from an EMBL/GenBank/DDBJ whole genome shotgun (WGS) entry which is preliminary data.</text>
</comment>
<comment type="subcellular location">
    <subcellularLocation>
        <location evidence="1">Membrane</location>
        <topology evidence="1">Multi-pass membrane protein</topology>
    </subcellularLocation>
</comment>
<protein>
    <recommendedName>
        <fullName evidence="10">Wax synthase domain-containing protein</fullName>
    </recommendedName>
</protein>
<evidence type="ECO:0000256" key="2">
    <source>
        <dbReference type="ARBA" id="ARBA00005179"/>
    </source>
</evidence>
<keyword evidence="4" id="KW-0808">Transferase</keyword>
<dbReference type="EMBL" id="AGNL01048566">
    <property type="protein sequence ID" value="EJK45368.1"/>
    <property type="molecule type" value="Genomic_DNA"/>
</dbReference>
<feature type="region of interest" description="Disordered" evidence="8">
    <location>
        <begin position="1"/>
        <end position="27"/>
    </location>
</feature>
<dbReference type="AlphaFoldDB" id="K0R020"/>
<dbReference type="InterPro" id="IPR036188">
    <property type="entry name" value="FAD/NAD-bd_sf"/>
</dbReference>
<proteinExistence type="inferred from homology"/>
<dbReference type="PANTHER" id="PTHR31595">
    <property type="entry name" value="LONG-CHAIN-ALCOHOL O-FATTY-ACYLTRANSFERASE 3-RELATED"/>
    <property type="match status" value="1"/>
</dbReference>
<dbReference type="SUPFAM" id="SSF51905">
    <property type="entry name" value="FAD/NAD(P)-binding domain"/>
    <property type="match status" value="1"/>
</dbReference>
<sequence>MRAEKRRTKQGSEGSSQSSPQCPQARQPPVAIVGGSYAGLTAALTMKRKSIPFIVFEKRSSLSPMFKAISQCQVMRQLPRISTGTSAFGFVISAVLGRLTMDVFDNPMFLSDSITDFWSNRWNRLVHGVLKRGVYKPVRSMLDSREFAAAATFFASGLLHEFILTLYATPSPSYAHDPASYISYTPVYGNQFLFFSYNGCLMCFEYLLFSWMRKYQVQVHLPSWAKSILVISLALPVSHWFTDEYVRSGVFAHFSVGFPIVKRAT</sequence>
<evidence type="ECO:0000313" key="11">
    <source>
        <dbReference type="EMBL" id="EJK45368.1"/>
    </source>
</evidence>
<evidence type="ECO:0000256" key="3">
    <source>
        <dbReference type="ARBA" id="ARBA00007282"/>
    </source>
</evidence>
<evidence type="ECO:0000256" key="9">
    <source>
        <dbReference type="SAM" id="Phobius"/>
    </source>
</evidence>
<name>K0R020_THAOC</name>
<evidence type="ECO:0000256" key="5">
    <source>
        <dbReference type="ARBA" id="ARBA00022692"/>
    </source>
</evidence>
<dbReference type="Proteomes" id="UP000266841">
    <property type="component" value="Unassembled WGS sequence"/>
</dbReference>
<evidence type="ECO:0000256" key="4">
    <source>
        <dbReference type="ARBA" id="ARBA00022679"/>
    </source>
</evidence>
<organism evidence="11 12">
    <name type="scientific">Thalassiosira oceanica</name>
    <name type="common">Marine diatom</name>
    <dbReference type="NCBI Taxonomy" id="159749"/>
    <lineage>
        <taxon>Eukaryota</taxon>
        <taxon>Sar</taxon>
        <taxon>Stramenopiles</taxon>
        <taxon>Ochrophyta</taxon>
        <taxon>Bacillariophyta</taxon>
        <taxon>Coscinodiscophyceae</taxon>
        <taxon>Thalassiosirophycidae</taxon>
        <taxon>Thalassiosirales</taxon>
        <taxon>Thalassiosiraceae</taxon>
        <taxon>Thalassiosira</taxon>
    </lineage>
</organism>
<evidence type="ECO:0000256" key="6">
    <source>
        <dbReference type="ARBA" id="ARBA00022989"/>
    </source>
</evidence>
<evidence type="ECO:0000256" key="7">
    <source>
        <dbReference type="ARBA" id="ARBA00023136"/>
    </source>
</evidence>
<evidence type="ECO:0000256" key="8">
    <source>
        <dbReference type="SAM" id="MobiDB-lite"/>
    </source>
</evidence>
<evidence type="ECO:0000259" key="10">
    <source>
        <dbReference type="Pfam" id="PF13813"/>
    </source>
</evidence>
<dbReference type="Gene3D" id="3.50.50.60">
    <property type="entry name" value="FAD/NAD(P)-binding domain"/>
    <property type="match status" value="1"/>
</dbReference>
<feature type="compositionally biased region" description="Low complexity" evidence="8">
    <location>
        <begin position="15"/>
        <end position="27"/>
    </location>
</feature>
<dbReference type="OrthoDB" id="42845at2759"/>
<gene>
    <name evidence="11" type="ORF">THAOC_36017</name>
</gene>
<dbReference type="InterPro" id="IPR032805">
    <property type="entry name" value="Wax_synthase_dom"/>
</dbReference>
<evidence type="ECO:0000256" key="1">
    <source>
        <dbReference type="ARBA" id="ARBA00004141"/>
    </source>
</evidence>
<dbReference type="eggNOG" id="ENOG502QSCR">
    <property type="taxonomic scope" value="Eukaryota"/>
</dbReference>
<feature type="transmembrane region" description="Helical" evidence="9">
    <location>
        <begin position="147"/>
        <end position="168"/>
    </location>
</feature>
<dbReference type="GO" id="GO:0016020">
    <property type="term" value="C:membrane"/>
    <property type="evidence" value="ECO:0007669"/>
    <property type="project" value="UniProtKB-SubCell"/>
</dbReference>
<dbReference type="PANTHER" id="PTHR31595:SF57">
    <property type="entry name" value="OS04G0481900 PROTEIN"/>
    <property type="match status" value="1"/>
</dbReference>
<dbReference type="InterPro" id="IPR044851">
    <property type="entry name" value="Wax_synthase"/>
</dbReference>
<dbReference type="Pfam" id="PF13813">
    <property type="entry name" value="MBOAT_2"/>
    <property type="match status" value="1"/>
</dbReference>
<feature type="domain" description="Wax synthase" evidence="10">
    <location>
        <begin position="104"/>
        <end position="170"/>
    </location>
</feature>
<dbReference type="GO" id="GO:0008374">
    <property type="term" value="F:O-acyltransferase activity"/>
    <property type="evidence" value="ECO:0007669"/>
    <property type="project" value="InterPro"/>
</dbReference>
<evidence type="ECO:0000313" key="12">
    <source>
        <dbReference type="Proteomes" id="UP000266841"/>
    </source>
</evidence>
<keyword evidence="5 9" id="KW-0812">Transmembrane</keyword>
<keyword evidence="6 9" id="KW-1133">Transmembrane helix</keyword>
<keyword evidence="12" id="KW-1185">Reference proteome</keyword>
<accession>K0R020</accession>
<comment type="similarity">
    <text evidence="3">Belongs to the wax synthase family.</text>
</comment>
<comment type="pathway">
    <text evidence="2">Secondary metabolite biosynthesis.</text>
</comment>
<reference evidence="11 12" key="1">
    <citation type="journal article" date="2012" name="Genome Biol.">
        <title>Genome and low-iron response of an oceanic diatom adapted to chronic iron limitation.</title>
        <authorList>
            <person name="Lommer M."/>
            <person name="Specht M."/>
            <person name="Roy A.S."/>
            <person name="Kraemer L."/>
            <person name="Andreson R."/>
            <person name="Gutowska M.A."/>
            <person name="Wolf J."/>
            <person name="Bergner S.V."/>
            <person name="Schilhabel M.B."/>
            <person name="Klostermeier U.C."/>
            <person name="Beiko R.G."/>
            <person name="Rosenstiel P."/>
            <person name="Hippler M."/>
            <person name="Laroche J."/>
        </authorList>
    </citation>
    <scope>NUCLEOTIDE SEQUENCE [LARGE SCALE GENOMIC DNA]</scope>
    <source>
        <strain evidence="11 12">CCMP1005</strain>
    </source>
</reference>
<dbReference type="GO" id="GO:0006629">
    <property type="term" value="P:lipid metabolic process"/>
    <property type="evidence" value="ECO:0007669"/>
    <property type="project" value="InterPro"/>
</dbReference>
<keyword evidence="7 9" id="KW-0472">Membrane</keyword>
<feature type="transmembrane region" description="Helical" evidence="9">
    <location>
        <begin position="188"/>
        <end position="209"/>
    </location>
</feature>